<evidence type="ECO:0000313" key="3">
    <source>
        <dbReference type="EMBL" id="AUB84788.1"/>
    </source>
</evidence>
<dbReference type="GO" id="GO:0016874">
    <property type="term" value="F:ligase activity"/>
    <property type="evidence" value="ECO:0007669"/>
    <property type="project" value="TreeGrafter"/>
</dbReference>
<dbReference type="SUPFAM" id="SSF54001">
    <property type="entry name" value="Cysteine proteinases"/>
    <property type="match status" value="1"/>
</dbReference>
<dbReference type="AlphaFoldDB" id="A0A2K8UGW8"/>
<dbReference type="InterPro" id="IPR051705">
    <property type="entry name" value="Gsp_Synthetase/Amidase"/>
</dbReference>
<dbReference type="InterPro" id="IPR007921">
    <property type="entry name" value="CHAP_dom"/>
</dbReference>
<protein>
    <recommendedName>
        <fullName evidence="2">Peptidase C51 domain-containing protein</fullName>
    </recommendedName>
</protein>
<dbReference type="Gene3D" id="3.90.1720.10">
    <property type="entry name" value="endopeptidase domain like (from Nostoc punctiforme)"/>
    <property type="match status" value="1"/>
</dbReference>
<feature type="domain" description="Peptidase C51" evidence="2">
    <location>
        <begin position="129"/>
        <end position="278"/>
    </location>
</feature>
<accession>A0A2K8UGW8</accession>
<dbReference type="KEGG" id="tsy:THSYN_15060"/>
<dbReference type="Pfam" id="PF05257">
    <property type="entry name" value="CHAP"/>
    <property type="match status" value="1"/>
</dbReference>
<dbReference type="PROSITE" id="PS50911">
    <property type="entry name" value="CHAP"/>
    <property type="match status" value="1"/>
</dbReference>
<keyword evidence="4" id="KW-1185">Reference proteome</keyword>
<evidence type="ECO:0000259" key="2">
    <source>
        <dbReference type="PROSITE" id="PS50911"/>
    </source>
</evidence>
<evidence type="ECO:0000313" key="4">
    <source>
        <dbReference type="Proteomes" id="UP000232638"/>
    </source>
</evidence>
<dbReference type="OrthoDB" id="9765517at2"/>
<dbReference type="PANTHER" id="PTHR30094">
    <property type="entry name" value="BIFUNCTIONAL GLUTATHIONYLSPERMIDINE SYNTHETASE/AMIDASE-RELATED"/>
    <property type="match status" value="1"/>
</dbReference>
<reference evidence="3 4" key="1">
    <citation type="submission" date="2017-03" db="EMBL/GenBank/DDBJ databases">
        <title>Complete genome sequence of Candidatus 'Thiodictyon syntrophicum' sp. nov. strain Cad16T, a photolithoautotroph purple sulfur bacterium isolated from an alpine meromictic lake.</title>
        <authorList>
            <person name="Luedin S.M."/>
            <person name="Pothier J.F."/>
            <person name="Danza F."/>
            <person name="Storelli N."/>
            <person name="Wittwer M."/>
            <person name="Tonolla M."/>
        </authorList>
    </citation>
    <scope>NUCLEOTIDE SEQUENCE [LARGE SCALE GENOMIC DNA]</scope>
    <source>
        <strain evidence="3 4">Cad16T</strain>
    </source>
</reference>
<gene>
    <name evidence="3" type="ORF">THSYN_15060</name>
</gene>
<evidence type="ECO:0000256" key="1">
    <source>
        <dbReference type="SAM" id="MobiDB-lite"/>
    </source>
</evidence>
<dbReference type="EMBL" id="CP020370">
    <property type="protein sequence ID" value="AUB84788.1"/>
    <property type="molecule type" value="Genomic_DNA"/>
</dbReference>
<sequence length="302" mass="33078">MFSAALAVSRRVRHSWVPILVLIGLLCQTAVGLAWTAQDRATATEPPSQAPAPALARPLPDTDGDGLLRQPPAFELADIKHYFSIGKDACTVGCATSFGTVLGAADGVPAQSNCTPTCIHPEYSYLDLDTGAISVQARDPQQPNLRYVGLIYQCVEYARRWWMKNLGIAFGDVPGAVDIIYLTTAEDIRTHQSIALARSINGAAQRPPRRGDLVVYYPDRQDPEWRWGHVAVVIGVDQERGSVSLAEQNYSNAPWEDPTDHARRIRLFEVGGRYTLIDVSPTQVKNADGGRIAGWVYPRSAR</sequence>
<dbReference type="InterPro" id="IPR038765">
    <property type="entry name" value="Papain-like_cys_pep_sf"/>
</dbReference>
<proteinExistence type="predicted"/>
<dbReference type="Proteomes" id="UP000232638">
    <property type="component" value="Chromosome"/>
</dbReference>
<organism evidence="3 4">
    <name type="scientific">Candidatus Thiodictyon syntrophicum</name>
    <dbReference type="NCBI Taxonomy" id="1166950"/>
    <lineage>
        <taxon>Bacteria</taxon>
        <taxon>Pseudomonadati</taxon>
        <taxon>Pseudomonadota</taxon>
        <taxon>Gammaproteobacteria</taxon>
        <taxon>Chromatiales</taxon>
        <taxon>Chromatiaceae</taxon>
        <taxon>Thiodictyon</taxon>
    </lineage>
</organism>
<dbReference type="PANTHER" id="PTHR30094:SF0">
    <property type="entry name" value="BIFUNCTIONAL GLUTATHIONYLSPERMIDINE SYNTHETASE_AMIDASE-RELATED"/>
    <property type="match status" value="1"/>
</dbReference>
<name>A0A2K8UGW8_9GAMM</name>
<feature type="region of interest" description="Disordered" evidence="1">
    <location>
        <begin position="42"/>
        <end position="62"/>
    </location>
</feature>